<feature type="compositionally biased region" description="Polar residues" evidence="1">
    <location>
        <begin position="10"/>
        <end position="44"/>
    </location>
</feature>
<feature type="compositionally biased region" description="Basic residues" evidence="1">
    <location>
        <begin position="363"/>
        <end position="380"/>
    </location>
</feature>
<feature type="region of interest" description="Disordered" evidence="1">
    <location>
        <begin position="347"/>
        <end position="380"/>
    </location>
</feature>
<name>A0A165CS90_9BASI</name>
<dbReference type="InParanoid" id="A0A165CS90"/>
<reference evidence="2 3" key="1">
    <citation type="journal article" date="2016" name="Mol. Biol. Evol.">
        <title>Comparative Genomics of Early-Diverging Mushroom-Forming Fungi Provides Insights into the Origins of Lignocellulose Decay Capabilities.</title>
        <authorList>
            <person name="Nagy L.G."/>
            <person name="Riley R."/>
            <person name="Tritt A."/>
            <person name="Adam C."/>
            <person name="Daum C."/>
            <person name="Floudas D."/>
            <person name="Sun H."/>
            <person name="Yadav J.S."/>
            <person name="Pangilinan J."/>
            <person name="Larsson K.H."/>
            <person name="Matsuura K."/>
            <person name="Barry K."/>
            <person name="Labutti K."/>
            <person name="Kuo R."/>
            <person name="Ohm R.A."/>
            <person name="Bhattacharya S.S."/>
            <person name="Shirouzu T."/>
            <person name="Yoshinaga Y."/>
            <person name="Martin F.M."/>
            <person name="Grigoriev I.V."/>
            <person name="Hibbett D.S."/>
        </authorList>
    </citation>
    <scope>NUCLEOTIDE SEQUENCE [LARGE SCALE GENOMIC DNA]</scope>
    <source>
        <strain evidence="2 3">HHB12733</strain>
    </source>
</reference>
<feature type="compositionally biased region" description="Acidic residues" evidence="1">
    <location>
        <begin position="91"/>
        <end position="101"/>
    </location>
</feature>
<evidence type="ECO:0000313" key="3">
    <source>
        <dbReference type="Proteomes" id="UP000076842"/>
    </source>
</evidence>
<evidence type="ECO:0000256" key="1">
    <source>
        <dbReference type="SAM" id="MobiDB-lite"/>
    </source>
</evidence>
<keyword evidence="3" id="KW-1185">Reference proteome</keyword>
<sequence length="380" mass="40107">MAPAKKRKIASSTSGGNTLLSYFASPNGSNSSSTRGGAAQSPSSHFKKVKLERREVSVSPLSPLSGKENRHLNAVAGGKEKGTREEPIEIPADDDDDEEAVEVLVKGERDGAPMDAETINCDGELNPDPPPPERASTADLVPPLDCTPPPAPILTAQAPGLTRAPSCVPQPGGAFFTLRDAPDMEMEMEMAFEPGEGDVWETGDDELAPGEEGTEFGGDDDRAVEEEEDGAEEGPEETGELGHPSGADVDGRGGEGGASAEGLGCPICGTVIADLAKLVRACFFVYSGRWFAKACWRTATARQRLPRLSPCGISISRSLSTITHAPCTERSALQALPLTAQAPLHPELLPSHPCPRPSPQPKRLQRPHVPKQRHARLGPG</sequence>
<proteinExistence type="predicted"/>
<feature type="region of interest" description="Disordered" evidence="1">
    <location>
        <begin position="196"/>
        <end position="258"/>
    </location>
</feature>
<feature type="compositionally biased region" description="Acidic residues" evidence="1">
    <location>
        <begin position="196"/>
        <end position="239"/>
    </location>
</feature>
<organism evidence="2 3">
    <name type="scientific">Calocera cornea HHB12733</name>
    <dbReference type="NCBI Taxonomy" id="1353952"/>
    <lineage>
        <taxon>Eukaryota</taxon>
        <taxon>Fungi</taxon>
        <taxon>Dikarya</taxon>
        <taxon>Basidiomycota</taxon>
        <taxon>Agaricomycotina</taxon>
        <taxon>Dacrymycetes</taxon>
        <taxon>Dacrymycetales</taxon>
        <taxon>Dacrymycetaceae</taxon>
        <taxon>Calocera</taxon>
    </lineage>
</organism>
<protein>
    <submittedName>
        <fullName evidence="2">Uncharacterized protein</fullName>
    </submittedName>
</protein>
<dbReference type="EMBL" id="KV424114">
    <property type="protein sequence ID" value="KZT51301.1"/>
    <property type="molecule type" value="Genomic_DNA"/>
</dbReference>
<dbReference type="Proteomes" id="UP000076842">
    <property type="component" value="Unassembled WGS sequence"/>
</dbReference>
<dbReference type="AlphaFoldDB" id="A0A165CS90"/>
<feature type="region of interest" description="Disordered" evidence="1">
    <location>
        <begin position="1"/>
        <end position="157"/>
    </location>
</feature>
<dbReference type="OrthoDB" id="10681035at2759"/>
<accession>A0A165CS90</accession>
<evidence type="ECO:0000313" key="2">
    <source>
        <dbReference type="EMBL" id="KZT51301.1"/>
    </source>
</evidence>
<feature type="compositionally biased region" description="Basic and acidic residues" evidence="1">
    <location>
        <begin position="78"/>
        <end position="87"/>
    </location>
</feature>
<gene>
    <name evidence="2" type="ORF">CALCODRAFT_144669</name>
</gene>